<keyword evidence="2" id="KW-1133">Transmembrane helix</keyword>
<evidence type="ECO:0000313" key="4">
    <source>
        <dbReference type="Proteomes" id="UP000283269"/>
    </source>
</evidence>
<evidence type="ECO:0000256" key="1">
    <source>
        <dbReference type="SAM" id="MobiDB-lite"/>
    </source>
</evidence>
<keyword evidence="4" id="KW-1185">Reference proteome</keyword>
<feature type="transmembrane region" description="Helical" evidence="2">
    <location>
        <begin position="313"/>
        <end position="338"/>
    </location>
</feature>
<dbReference type="EMBL" id="NHYD01002409">
    <property type="protein sequence ID" value="PPQ86907.1"/>
    <property type="molecule type" value="Genomic_DNA"/>
</dbReference>
<accession>A0A409X872</accession>
<name>A0A409X872_PSICY</name>
<dbReference type="OrthoDB" id="3013353at2759"/>
<sequence length="481" mass="51853">MSRWVVVDDASPSDIAYGGVWSVIDGMWGGTSAGGGPPLYNTLHGAHSNASIAYTFKGSSFVVVGTQFSTSMPQWTCSIDDEELSTSLNTSDGNNLHLCASTLADGTHNVVLNISATEDEPFWFDYIQFLPSADMSLDQADVVYGTDDSLIQCDSQWDPMKVGTMTMKKGSTMSFDFNGTLPSVRERWNWFGVYNNSHSSGSAVATYSVDGETPIPFSLKNLASDDTPLLSNQPFFHTSKYSAGQHRLEVVYQGLPETTPLTLEHLIVQGSSPNAATTTSTITAITTSTISSTASTSSSSAPSSHSGGTNSRLIGSIVGGAIGGFLFLVLLAMASCFLRRCSLRKRREEHPEEAFRDVVEPYTHNPLLRSSGYHPLPASTGKRPLLLGDSQTGHGTQTTRTAPRRSIIRIFLDGISNTTFGSPHSHGEASILLPSNSSRHTRTRTSSSWVIAHEDSGIRLLPELPRINTDIIEIPPTYSAE</sequence>
<proteinExistence type="predicted"/>
<protein>
    <recommendedName>
        <fullName evidence="5">Transmembrane protein</fullName>
    </recommendedName>
</protein>
<gene>
    <name evidence="3" type="ORF">CVT25_009793</name>
</gene>
<dbReference type="STRING" id="93625.A0A409X872"/>
<dbReference type="AlphaFoldDB" id="A0A409X872"/>
<reference evidence="3 4" key="1">
    <citation type="journal article" date="2018" name="Evol. Lett.">
        <title>Horizontal gene cluster transfer increased hallucinogenic mushroom diversity.</title>
        <authorList>
            <person name="Reynolds H.T."/>
            <person name="Vijayakumar V."/>
            <person name="Gluck-Thaler E."/>
            <person name="Korotkin H.B."/>
            <person name="Matheny P.B."/>
            <person name="Slot J.C."/>
        </authorList>
    </citation>
    <scope>NUCLEOTIDE SEQUENCE [LARGE SCALE GENOMIC DNA]</scope>
    <source>
        <strain evidence="3 4">2631</strain>
    </source>
</reference>
<evidence type="ECO:0008006" key="5">
    <source>
        <dbReference type="Google" id="ProtNLM"/>
    </source>
</evidence>
<evidence type="ECO:0000256" key="2">
    <source>
        <dbReference type="SAM" id="Phobius"/>
    </source>
</evidence>
<evidence type="ECO:0000313" key="3">
    <source>
        <dbReference type="EMBL" id="PPQ86907.1"/>
    </source>
</evidence>
<dbReference type="Proteomes" id="UP000283269">
    <property type="component" value="Unassembled WGS sequence"/>
</dbReference>
<keyword evidence="2" id="KW-0472">Membrane</keyword>
<dbReference type="Gene3D" id="2.60.120.260">
    <property type="entry name" value="Galactose-binding domain-like"/>
    <property type="match status" value="2"/>
</dbReference>
<organism evidence="3 4">
    <name type="scientific">Psilocybe cyanescens</name>
    <dbReference type="NCBI Taxonomy" id="93625"/>
    <lineage>
        <taxon>Eukaryota</taxon>
        <taxon>Fungi</taxon>
        <taxon>Dikarya</taxon>
        <taxon>Basidiomycota</taxon>
        <taxon>Agaricomycotina</taxon>
        <taxon>Agaricomycetes</taxon>
        <taxon>Agaricomycetidae</taxon>
        <taxon>Agaricales</taxon>
        <taxon>Agaricineae</taxon>
        <taxon>Strophariaceae</taxon>
        <taxon>Psilocybe</taxon>
    </lineage>
</organism>
<comment type="caution">
    <text evidence="3">The sequence shown here is derived from an EMBL/GenBank/DDBJ whole genome shotgun (WGS) entry which is preliminary data.</text>
</comment>
<dbReference type="InParanoid" id="A0A409X872"/>
<feature type="compositionally biased region" description="Polar residues" evidence="1">
    <location>
        <begin position="389"/>
        <end position="401"/>
    </location>
</feature>
<keyword evidence="2" id="KW-0812">Transmembrane</keyword>
<feature type="region of interest" description="Disordered" evidence="1">
    <location>
        <begin position="369"/>
        <end position="401"/>
    </location>
</feature>